<dbReference type="RefSeq" id="WP_331216070.1">
    <property type="nucleotide sequence ID" value="NZ_JAZGQK010000017.1"/>
</dbReference>
<evidence type="ECO:0000313" key="2">
    <source>
        <dbReference type="Proteomes" id="UP001332243"/>
    </source>
</evidence>
<dbReference type="Proteomes" id="UP001332243">
    <property type="component" value="Unassembled WGS sequence"/>
</dbReference>
<name>A0ABU7RWT4_9ACTN</name>
<protein>
    <submittedName>
        <fullName evidence="1">Uncharacterized protein</fullName>
    </submittedName>
</protein>
<comment type="caution">
    <text evidence="1">The sequence shown here is derived from an EMBL/GenBank/DDBJ whole genome shotgun (WGS) entry which is preliminary data.</text>
</comment>
<gene>
    <name evidence="1" type="ORF">V1633_21005</name>
</gene>
<reference evidence="1 2" key="1">
    <citation type="submission" date="2024-01" db="EMBL/GenBank/DDBJ databases">
        <title>Genome insights into Plantactinospora sonchi sp. nov.</title>
        <authorList>
            <person name="Wang L."/>
        </authorList>
    </citation>
    <scope>NUCLEOTIDE SEQUENCE [LARGE SCALE GENOMIC DNA]</scope>
    <source>
        <strain evidence="1 2">NEAU-QY2</strain>
    </source>
</reference>
<evidence type="ECO:0000313" key="1">
    <source>
        <dbReference type="EMBL" id="MEE6260966.1"/>
    </source>
</evidence>
<sequence>MLTVTVHLRGGPADGAVRDLPAQPDGRPPEHLVLAQRNAVPGMTPEQDHRYELEPAPDADGIWTMTYVRTSPSKG</sequence>
<proteinExistence type="predicted"/>
<keyword evidence="2" id="KW-1185">Reference proteome</keyword>
<dbReference type="EMBL" id="JAZGQK010000017">
    <property type="protein sequence ID" value="MEE6260966.1"/>
    <property type="molecule type" value="Genomic_DNA"/>
</dbReference>
<accession>A0ABU7RWT4</accession>
<organism evidence="1 2">
    <name type="scientific">Plantactinospora sonchi</name>
    <dbReference type="NCBI Taxonomy" id="1544735"/>
    <lineage>
        <taxon>Bacteria</taxon>
        <taxon>Bacillati</taxon>
        <taxon>Actinomycetota</taxon>
        <taxon>Actinomycetes</taxon>
        <taxon>Micromonosporales</taxon>
        <taxon>Micromonosporaceae</taxon>
        <taxon>Plantactinospora</taxon>
    </lineage>
</organism>